<keyword evidence="1" id="KW-0812">Transmembrane</keyword>
<accession>A0ABW0W5Q1</accession>
<dbReference type="Proteomes" id="UP001596047">
    <property type="component" value="Unassembled WGS sequence"/>
</dbReference>
<feature type="transmembrane region" description="Helical" evidence="1">
    <location>
        <begin position="447"/>
        <end position="469"/>
    </location>
</feature>
<dbReference type="Gene3D" id="1.25.40.10">
    <property type="entry name" value="Tetratricopeptide repeat domain"/>
    <property type="match status" value="1"/>
</dbReference>
<keyword evidence="1" id="KW-0472">Membrane</keyword>
<dbReference type="PANTHER" id="PTHR24104">
    <property type="entry name" value="E3 UBIQUITIN-PROTEIN LIGASE NHLRC1-RELATED"/>
    <property type="match status" value="1"/>
</dbReference>
<evidence type="ECO:0000313" key="3">
    <source>
        <dbReference type="EMBL" id="MFC5652577.1"/>
    </source>
</evidence>
<keyword evidence="4" id="KW-1185">Reference proteome</keyword>
<dbReference type="EMBL" id="JBHSOW010000098">
    <property type="protein sequence ID" value="MFC5652577.1"/>
    <property type="molecule type" value="Genomic_DNA"/>
</dbReference>
<dbReference type="SUPFAM" id="SSF48452">
    <property type="entry name" value="TPR-like"/>
    <property type="match status" value="1"/>
</dbReference>
<feature type="signal peptide" evidence="2">
    <location>
        <begin position="1"/>
        <end position="28"/>
    </location>
</feature>
<dbReference type="RefSeq" id="WP_379191217.1">
    <property type="nucleotide sequence ID" value="NZ_JBHSOW010000098.1"/>
</dbReference>
<evidence type="ECO:0008006" key="5">
    <source>
        <dbReference type="Google" id="ProtNLM"/>
    </source>
</evidence>
<protein>
    <recommendedName>
        <fullName evidence="5">SMP-30/Gluconolactonase/LRE-like region domain-containing protein</fullName>
    </recommendedName>
</protein>
<dbReference type="Gene3D" id="2.120.10.30">
    <property type="entry name" value="TolB, C-terminal domain"/>
    <property type="match status" value="2"/>
</dbReference>
<dbReference type="CDD" id="cd05819">
    <property type="entry name" value="NHL"/>
    <property type="match status" value="1"/>
</dbReference>
<dbReference type="InterPro" id="IPR011042">
    <property type="entry name" value="6-blade_b-propeller_TolB-like"/>
</dbReference>
<evidence type="ECO:0000313" key="4">
    <source>
        <dbReference type="Proteomes" id="UP001596047"/>
    </source>
</evidence>
<keyword evidence="1" id="KW-1133">Transmembrane helix</keyword>
<proteinExistence type="predicted"/>
<dbReference type="SUPFAM" id="SSF101898">
    <property type="entry name" value="NHL repeat"/>
    <property type="match status" value="1"/>
</dbReference>
<name>A0ABW0W5Q1_9BACL</name>
<gene>
    <name evidence="3" type="ORF">ACFPYJ_26355</name>
</gene>
<dbReference type="InterPro" id="IPR050952">
    <property type="entry name" value="TRIM-NHL_E3_ligases"/>
</dbReference>
<comment type="caution">
    <text evidence="3">The sequence shown here is derived from an EMBL/GenBank/DDBJ whole genome shotgun (WGS) entry which is preliminary data.</text>
</comment>
<evidence type="ECO:0000256" key="1">
    <source>
        <dbReference type="SAM" id="Phobius"/>
    </source>
</evidence>
<feature type="chain" id="PRO_5045417787" description="SMP-30/Gluconolactonase/LRE-like region domain-containing protein" evidence="2">
    <location>
        <begin position="29"/>
        <end position="502"/>
    </location>
</feature>
<dbReference type="InterPro" id="IPR011990">
    <property type="entry name" value="TPR-like_helical_dom_sf"/>
</dbReference>
<dbReference type="PANTHER" id="PTHR24104:SF25">
    <property type="entry name" value="PROTEIN LIN-41"/>
    <property type="match status" value="1"/>
</dbReference>
<reference evidence="4" key="1">
    <citation type="journal article" date="2019" name="Int. J. Syst. Evol. Microbiol.">
        <title>The Global Catalogue of Microorganisms (GCM) 10K type strain sequencing project: providing services to taxonomists for standard genome sequencing and annotation.</title>
        <authorList>
            <consortium name="The Broad Institute Genomics Platform"/>
            <consortium name="The Broad Institute Genome Sequencing Center for Infectious Disease"/>
            <person name="Wu L."/>
            <person name="Ma J."/>
        </authorList>
    </citation>
    <scope>NUCLEOTIDE SEQUENCE [LARGE SCALE GENOMIC DNA]</scope>
    <source>
        <strain evidence="4">CGMCC 1.3240</strain>
    </source>
</reference>
<evidence type="ECO:0000256" key="2">
    <source>
        <dbReference type="SAM" id="SignalP"/>
    </source>
</evidence>
<keyword evidence="2" id="KW-0732">Signal</keyword>
<sequence length="502" mass="55769">MIRLIRFITLTLLAVLAAQWLMPAAAQAAIPYEGYAWGKSSRDQHSINGYVYMESIDGYELESGPFKDPEGIFVAPDDSMYVADAGNNRVVHLNRNREVLGIIGDAEGDGALSEPKGVFVKPDGTAYVADTKNQRIAVFNDKGKFIKAYGAPKSPLLGANFTYSPSKLIVDKRNYMLVVSEGNTQGLLQIDANGDFKGYFGANHIGFNWMRLFVKLVASDEQKNQLAVQKPMEFSSLTQDDDGFVYTTTLATETNQIKRLSPVGVDTLNPSATKYGSRFEMGPFEVASFIGITVSPEGFITALDLQSSKIFQYDKLGNFLFAFGGMGEQNGLFKTPSSLSQLKDGVIVVVDKGRNRLDFFRTTPFANLVHQASSLYVEGQYEEAQSMWQDVLKQNANFTMAYQAIGKSLYKAENYEEAMHYFKLAKSKGDYSTAFREYRKEYTRAHFVWIALAFILLLVLLRFGLPFLASKFKKYAAARRDTDRRVTAAGSRAAAARGGDLQ</sequence>
<organism evidence="3 4">
    <name type="scientific">Paenibacillus solisilvae</name>
    <dbReference type="NCBI Taxonomy" id="2486751"/>
    <lineage>
        <taxon>Bacteria</taxon>
        <taxon>Bacillati</taxon>
        <taxon>Bacillota</taxon>
        <taxon>Bacilli</taxon>
        <taxon>Bacillales</taxon>
        <taxon>Paenibacillaceae</taxon>
        <taxon>Paenibacillus</taxon>
    </lineage>
</organism>